<evidence type="ECO:0000256" key="3">
    <source>
        <dbReference type="ARBA" id="ARBA00007931"/>
    </source>
</evidence>
<comment type="cofactor">
    <cofactor evidence="1">
        <name>Zn(2+)</name>
        <dbReference type="ChEBI" id="CHEBI:29105"/>
    </cofactor>
</comment>
<gene>
    <name evidence="13" type="ORF">CO077_01070</name>
</gene>
<protein>
    <recommendedName>
        <fullName evidence="12">PDZ domain-containing protein</fullName>
    </recommendedName>
</protein>
<dbReference type="SUPFAM" id="SSF50156">
    <property type="entry name" value="PDZ domain-like"/>
    <property type="match status" value="1"/>
</dbReference>
<keyword evidence="7" id="KW-0862">Zinc</keyword>
<dbReference type="GO" id="GO:0006508">
    <property type="term" value="P:proteolysis"/>
    <property type="evidence" value="ECO:0007669"/>
    <property type="project" value="UniProtKB-KW"/>
</dbReference>
<comment type="similarity">
    <text evidence="3">Belongs to the peptidase M50B family.</text>
</comment>
<keyword evidence="8 11" id="KW-1133">Transmembrane helix</keyword>
<dbReference type="SMART" id="SM00228">
    <property type="entry name" value="PDZ"/>
    <property type="match status" value="1"/>
</dbReference>
<dbReference type="InterPro" id="IPR001478">
    <property type="entry name" value="PDZ"/>
</dbReference>
<evidence type="ECO:0000313" key="14">
    <source>
        <dbReference type="Proteomes" id="UP000228875"/>
    </source>
</evidence>
<evidence type="ECO:0000256" key="10">
    <source>
        <dbReference type="ARBA" id="ARBA00023136"/>
    </source>
</evidence>
<accession>A0A2M8DNB4</accession>
<evidence type="ECO:0000256" key="8">
    <source>
        <dbReference type="ARBA" id="ARBA00022989"/>
    </source>
</evidence>
<dbReference type="GO" id="GO:0016020">
    <property type="term" value="C:membrane"/>
    <property type="evidence" value="ECO:0007669"/>
    <property type="project" value="UniProtKB-SubCell"/>
</dbReference>
<dbReference type="InterPro" id="IPR036034">
    <property type="entry name" value="PDZ_sf"/>
</dbReference>
<dbReference type="InterPro" id="IPR008915">
    <property type="entry name" value="Peptidase_M50"/>
</dbReference>
<evidence type="ECO:0000256" key="2">
    <source>
        <dbReference type="ARBA" id="ARBA00004141"/>
    </source>
</evidence>
<evidence type="ECO:0000256" key="11">
    <source>
        <dbReference type="SAM" id="Phobius"/>
    </source>
</evidence>
<dbReference type="EMBL" id="PFTB01000025">
    <property type="protein sequence ID" value="PJB99562.1"/>
    <property type="molecule type" value="Genomic_DNA"/>
</dbReference>
<dbReference type="InterPro" id="IPR004387">
    <property type="entry name" value="Pept_M50_Zn"/>
</dbReference>
<dbReference type="Gene3D" id="2.30.42.10">
    <property type="match status" value="1"/>
</dbReference>
<organism evidence="13 14">
    <name type="scientific">Candidatus Nealsonbacteria bacterium CG_4_9_14_0_8_um_filter_35_12</name>
    <dbReference type="NCBI Taxonomy" id="1974692"/>
    <lineage>
        <taxon>Bacteria</taxon>
        <taxon>Candidatus Nealsoniibacteriota</taxon>
    </lineage>
</organism>
<evidence type="ECO:0000256" key="4">
    <source>
        <dbReference type="ARBA" id="ARBA00022670"/>
    </source>
</evidence>
<comment type="caution">
    <text evidence="13">The sequence shown here is derived from an EMBL/GenBank/DDBJ whole genome shotgun (WGS) entry which is preliminary data.</text>
</comment>
<dbReference type="PANTHER" id="PTHR42837">
    <property type="entry name" value="REGULATOR OF SIGMA-E PROTEASE RSEP"/>
    <property type="match status" value="1"/>
</dbReference>
<dbReference type="Pfam" id="PF02163">
    <property type="entry name" value="Peptidase_M50"/>
    <property type="match status" value="1"/>
</dbReference>
<evidence type="ECO:0000259" key="12">
    <source>
        <dbReference type="SMART" id="SM00228"/>
    </source>
</evidence>
<feature type="domain" description="PDZ" evidence="12">
    <location>
        <begin position="104"/>
        <end position="175"/>
    </location>
</feature>
<dbReference type="CDD" id="cd06163">
    <property type="entry name" value="S2P-M50_PDZ_RseP-like"/>
    <property type="match status" value="1"/>
</dbReference>
<feature type="transmembrane region" description="Helical" evidence="11">
    <location>
        <begin position="6"/>
        <end position="26"/>
    </location>
</feature>
<feature type="transmembrane region" description="Helical" evidence="11">
    <location>
        <begin position="318"/>
        <end position="335"/>
    </location>
</feature>
<keyword evidence="4" id="KW-0645">Protease</keyword>
<proteinExistence type="inferred from homology"/>
<keyword evidence="5 11" id="KW-0812">Transmembrane</keyword>
<evidence type="ECO:0000256" key="6">
    <source>
        <dbReference type="ARBA" id="ARBA00022801"/>
    </source>
</evidence>
<comment type="subcellular location">
    <subcellularLocation>
        <location evidence="2">Membrane</location>
        <topology evidence="2">Multi-pass membrane protein</topology>
    </subcellularLocation>
</comment>
<evidence type="ECO:0000313" key="13">
    <source>
        <dbReference type="EMBL" id="PJB99562.1"/>
    </source>
</evidence>
<keyword evidence="10 11" id="KW-0472">Membrane</keyword>
<evidence type="ECO:0000256" key="5">
    <source>
        <dbReference type="ARBA" id="ARBA00022692"/>
    </source>
</evidence>
<evidence type="ECO:0000256" key="7">
    <source>
        <dbReference type="ARBA" id="ARBA00022833"/>
    </source>
</evidence>
<dbReference type="GO" id="GO:0004222">
    <property type="term" value="F:metalloendopeptidase activity"/>
    <property type="evidence" value="ECO:0007669"/>
    <property type="project" value="InterPro"/>
</dbReference>
<name>A0A2M8DNB4_9BACT</name>
<reference evidence="14" key="1">
    <citation type="submission" date="2017-09" db="EMBL/GenBank/DDBJ databases">
        <title>Depth-based differentiation of microbial function through sediment-hosted aquifers and enrichment of novel symbionts in the deep terrestrial subsurface.</title>
        <authorList>
            <person name="Probst A.J."/>
            <person name="Ladd B."/>
            <person name="Jarett J.K."/>
            <person name="Geller-Mcgrath D.E."/>
            <person name="Sieber C.M.K."/>
            <person name="Emerson J.B."/>
            <person name="Anantharaman K."/>
            <person name="Thomas B.C."/>
            <person name="Malmstrom R."/>
            <person name="Stieglmeier M."/>
            <person name="Klingl A."/>
            <person name="Woyke T."/>
            <person name="Ryan C.M."/>
            <person name="Banfield J.F."/>
        </authorList>
    </citation>
    <scope>NUCLEOTIDE SEQUENCE [LARGE SCALE GENOMIC DNA]</scope>
</reference>
<evidence type="ECO:0000256" key="1">
    <source>
        <dbReference type="ARBA" id="ARBA00001947"/>
    </source>
</evidence>
<feature type="transmembrane region" description="Helical" evidence="11">
    <location>
        <begin position="269"/>
        <end position="289"/>
    </location>
</feature>
<keyword evidence="9" id="KW-0482">Metalloprotease</keyword>
<sequence length="342" mass="37994">MVLSILITFISLIGLIILHELGHFILAKKFGVKVEEFGIGYPPRIFGKKIGETVYSINLLPFGAFVKILGEEEKLDDPRSFNKKPIWQRTLIVLAGVVSFWLISFLIFSLVPTGVTVSLIRDNSPAALSGLVEGDIIEEIKVDNREYSIFKIEEAQRIINQNRGKGINLIVLRGKEKKEISVIPRISPPPGEGALGIGLSYGPSQRNYPLYQIPIKGFLRTTEFTFEVIKGWVSAISNIVKGRPTNVQVMGPVGIFSLSAEILKLGTKYFLLFLSLISIYVALFNILPIPALDGGKLLFLGIEKFKGKPVNPKIEQNITAVFFALLVVLAIWVTIKDITRLF</sequence>
<dbReference type="Proteomes" id="UP000228875">
    <property type="component" value="Unassembled WGS sequence"/>
</dbReference>
<feature type="transmembrane region" description="Helical" evidence="11">
    <location>
        <begin position="90"/>
        <end position="111"/>
    </location>
</feature>
<keyword evidence="6" id="KW-0378">Hydrolase</keyword>
<dbReference type="PANTHER" id="PTHR42837:SF2">
    <property type="entry name" value="MEMBRANE METALLOPROTEASE ARASP2, CHLOROPLASTIC-RELATED"/>
    <property type="match status" value="1"/>
</dbReference>
<dbReference type="AlphaFoldDB" id="A0A2M8DNB4"/>
<evidence type="ECO:0000256" key="9">
    <source>
        <dbReference type="ARBA" id="ARBA00023049"/>
    </source>
</evidence>